<dbReference type="RefSeq" id="WP_012830950.1">
    <property type="nucleotide sequence ID" value="NC_013440.1"/>
</dbReference>
<evidence type="ECO:0000256" key="1">
    <source>
        <dbReference type="SAM" id="Phobius"/>
    </source>
</evidence>
<dbReference type="PANTHER" id="PTHR37309:SF1">
    <property type="entry name" value="SLR0284 PROTEIN"/>
    <property type="match status" value="1"/>
</dbReference>
<evidence type="ECO:0000313" key="2">
    <source>
        <dbReference type="EMBL" id="ACY18358.1"/>
    </source>
</evidence>
<feature type="transmembrane region" description="Helical" evidence="1">
    <location>
        <begin position="94"/>
        <end position="115"/>
    </location>
</feature>
<reference evidence="2 3" key="1">
    <citation type="journal article" date="2010" name="Stand. Genomic Sci.">
        <title>Complete genome sequence of Haliangium ochraceum type strain (SMP-2).</title>
        <authorList>
            <consortium name="US DOE Joint Genome Institute (JGI-PGF)"/>
            <person name="Ivanova N."/>
            <person name="Daum C."/>
            <person name="Lang E."/>
            <person name="Abt B."/>
            <person name="Kopitz M."/>
            <person name="Saunders E."/>
            <person name="Lapidus A."/>
            <person name="Lucas S."/>
            <person name="Glavina Del Rio T."/>
            <person name="Nolan M."/>
            <person name="Tice H."/>
            <person name="Copeland A."/>
            <person name="Cheng J.F."/>
            <person name="Chen F."/>
            <person name="Bruce D."/>
            <person name="Goodwin L."/>
            <person name="Pitluck S."/>
            <person name="Mavromatis K."/>
            <person name="Pati A."/>
            <person name="Mikhailova N."/>
            <person name="Chen A."/>
            <person name="Palaniappan K."/>
            <person name="Land M."/>
            <person name="Hauser L."/>
            <person name="Chang Y.J."/>
            <person name="Jeffries C.D."/>
            <person name="Detter J.C."/>
            <person name="Brettin T."/>
            <person name="Rohde M."/>
            <person name="Goker M."/>
            <person name="Bristow J."/>
            <person name="Markowitz V."/>
            <person name="Eisen J.A."/>
            <person name="Hugenholtz P."/>
            <person name="Kyrpides N.C."/>
            <person name="Klenk H.P."/>
        </authorList>
    </citation>
    <scope>NUCLEOTIDE SEQUENCE [LARGE SCALE GENOMIC DNA]</scope>
    <source>
        <strain evidence="3">DSM 14365 / CIP 107738 / JCM 11303 / AJ 13395 / SMP-2</strain>
    </source>
</reference>
<feature type="transmembrane region" description="Helical" evidence="1">
    <location>
        <begin position="37"/>
        <end position="56"/>
    </location>
</feature>
<keyword evidence="1" id="KW-0472">Membrane</keyword>
<dbReference type="eggNOG" id="COG1950">
    <property type="taxonomic scope" value="Bacteria"/>
</dbReference>
<accession>D0LIK2</accession>
<dbReference type="HOGENOM" id="CLU_120441_2_0_7"/>
<evidence type="ECO:0008006" key="4">
    <source>
        <dbReference type="Google" id="ProtNLM"/>
    </source>
</evidence>
<proteinExistence type="predicted"/>
<gene>
    <name evidence="2" type="ordered locus">Hoch_5883</name>
</gene>
<dbReference type="Pfam" id="PF04020">
    <property type="entry name" value="Phage_holin_4_2"/>
    <property type="match status" value="1"/>
</dbReference>
<feature type="transmembrane region" description="Helical" evidence="1">
    <location>
        <begin position="62"/>
        <end position="82"/>
    </location>
</feature>
<keyword evidence="3" id="KW-1185">Reference proteome</keyword>
<organism evidence="2 3">
    <name type="scientific">Haliangium ochraceum (strain DSM 14365 / JCM 11303 / SMP-2)</name>
    <dbReference type="NCBI Taxonomy" id="502025"/>
    <lineage>
        <taxon>Bacteria</taxon>
        <taxon>Pseudomonadati</taxon>
        <taxon>Myxococcota</taxon>
        <taxon>Polyangia</taxon>
        <taxon>Haliangiales</taxon>
        <taxon>Kofleriaceae</taxon>
        <taxon>Haliangium</taxon>
    </lineage>
</organism>
<dbReference type="STRING" id="502025.Hoch_5883"/>
<feature type="transmembrane region" description="Helical" evidence="1">
    <location>
        <begin position="6"/>
        <end position="25"/>
    </location>
</feature>
<keyword evidence="1" id="KW-0812">Transmembrane</keyword>
<dbReference type="EMBL" id="CP001804">
    <property type="protein sequence ID" value="ACY18358.1"/>
    <property type="molecule type" value="Genomic_DNA"/>
</dbReference>
<dbReference type="Proteomes" id="UP000001880">
    <property type="component" value="Chromosome"/>
</dbReference>
<dbReference type="KEGG" id="hoh:Hoch_5883"/>
<evidence type="ECO:0000313" key="3">
    <source>
        <dbReference type="Proteomes" id="UP000001880"/>
    </source>
</evidence>
<protein>
    <recommendedName>
        <fullName evidence="4">Phage holin family protein</fullName>
    </recommendedName>
</protein>
<dbReference type="InterPro" id="IPR007165">
    <property type="entry name" value="Phage_holin_4_2"/>
</dbReference>
<name>D0LIK2_HALO1</name>
<dbReference type="AlphaFoldDB" id="D0LIK2"/>
<dbReference type="PANTHER" id="PTHR37309">
    <property type="entry name" value="SLR0284 PROTEIN"/>
    <property type="match status" value="1"/>
</dbReference>
<keyword evidence="1" id="KW-1133">Transmembrane helix</keyword>
<sequence length="121" mass="13439">MEHIWQFIIAALLGGVAFMIVARVVPNFHLRGGFGSAMLVGVVYGVLKMLLQWVLVILTLPVMVLTLGLFLVVINAFLLWVTDKLMTRVEIRSLGALLISTVLLSLIDWGFNMLLRQGALF</sequence>